<keyword evidence="2" id="KW-0812">Transmembrane</keyword>
<sequence>MLAGECPSSKLSHPAGTDAQLQRSLVRTSAWVDSGGSSGRRDHCRHPLQELQNMLKQGLLADPALCRAQIFQACIPILFFLFAFFVGITLTRHPKMRTRTIQLLGDPKNHMHELTYTFLIACVGVLLGLVFLRVMVGAVVKVGISICEVDLNEIRPAMKPDGDEQFELSQKNLIVGGLFT</sequence>
<evidence type="ECO:0000256" key="1">
    <source>
        <dbReference type="SAM" id="MobiDB-lite"/>
    </source>
</evidence>
<organism evidence="3 4">
    <name type="scientific">Collybia nuda</name>
    <dbReference type="NCBI Taxonomy" id="64659"/>
    <lineage>
        <taxon>Eukaryota</taxon>
        <taxon>Fungi</taxon>
        <taxon>Dikarya</taxon>
        <taxon>Basidiomycota</taxon>
        <taxon>Agaricomycotina</taxon>
        <taxon>Agaricomycetes</taxon>
        <taxon>Agaricomycetidae</taxon>
        <taxon>Agaricales</taxon>
        <taxon>Tricholomatineae</taxon>
        <taxon>Clitocybaceae</taxon>
        <taxon>Collybia</taxon>
    </lineage>
</organism>
<evidence type="ECO:0000256" key="2">
    <source>
        <dbReference type="SAM" id="Phobius"/>
    </source>
</evidence>
<dbReference type="AlphaFoldDB" id="A0A9P5Y926"/>
<keyword evidence="2" id="KW-1133">Transmembrane helix</keyword>
<dbReference type="Proteomes" id="UP000807353">
    <property type="component" value="Unassembled WGS sequence"/>
</dbReference>
<keyword evidence="2" id="KW-0472">Membrane</keyword>
<gene>
    <name evidence="3" type="ORF">BDZ94DRAFT_1255909</name>
</gene>
<name>A0A9P5Y926_9AGAR</name>
<evidence type="ECO:0000313" key="4">
    <source>
        <dbReference type="Proteomes" id="UP000807353"/>
    </source>
</evidence>
<dbReference type="EMBL" id="MU150253">
    <property type="protein sequence ID" value="KAF9464518.1"/>
    <property type="molecule type" value="Genomic_DNA"/>
</dbReference>
<keyword evidence="4" id="KW-1185">Reference proteome</keyword>
<feature type="transmembrane region" description="Helical" evidence="2">
    <location>
        <begin position="70"/>
        <end position="93"/>
    </location>
</feature>
<feature type="transmembrane region" description="Helical" evidence="2">
    <location>
        <begin position="114"/>
        <end position="136"/>
    </location>
</feature>
<evidence type="ECO:0000313" key="3">
    <source>
        <dbReference type="EMBL" id="KAF9464518.1"/>
    </source>
</evidence>
<reference evidence="3" key="1">
    <citation type="submission" date="2020-11" db="EMBL/GenBank/DDBJ databases">
        <authorList>
            <consortium name="DOE Joint Genome Institute"/>
            <person name="Ahrendt S."/>
            <person name="Riley R."/>
            <person name="Andreopoulos W."/>
            <person name="Labutti K."/>
            <person name="Pangilinan J."/>
            <person name="Ruiz-Duenas F.J."/>
            <person name="Barrasa J.M."/>
            <person name="Sanchez-Garcia M."/>
            <person name="Camarero S."/>
            <person name="Miyauchi S."/>
            <person name="Serrano A."/>
            <person name="Linde D."/>
            <person name="Babiker R."/>
            <person name="Drula E."/>
            <person name="Ayuso-Fernandez I."/>
            <person name="Pacheco R."/>
            <person name="Padilla G."/>
            <person name="Ferreira P."/>
            <person name="Barriuso J."/>
            <person name="Kellner H."/>
            <person name="Castanera R."/>
            <person name="Alfaro M."/>
            <person name="Ramirez L."/>
            <person name="Pisabarro A.G."/>
            <person name="Kuo A."/>
            <person name="Tritt A."/>
            <person name="Lipzen A."/>
            <person name="He G."/>
            <person name="Yan M."/>
            <person name="Ng V."/>
            <person name="Cullen D."/>
            <person name="Martin F."/>
            <person name="Rosso M.-N."/>
            <person name="Henrissat B."/>
            <person name="Hibbett D."/>
            <person name="Martinez A.T."/>
            <person name="Grigoriev I.V."/>
        </authorList>
    </citation>
    <scope>NUCLEOTIDE SEQUENCE</scope>
    <source>
        <strain evidence="3">CBS 247.69</strain>
    </source>
</reference>
<protein>
    <submittedName>
        <fullName evidence="3">Uncharacterized protein</fullName>
    </submittedName>
</protein>
<comment type="caution">
    <text evidence="3">The sequence shown here is derived from an EMBL/GenBank/DDBJ whole genome shotgun (WGS) entry which is preliminary data.</text>
</comment>
<proteinExistence type="predicted"/>
<accession>A0A9P5Y926</accession>
<feature type="region of interest" description="Disordered" evidence="1">
    <location>
        <begin position="1"/>
        <end position="21"/>
    </location>
</feature>